<name>A0A7D3QVA0_9VIRU</name>
<dbReference type="Gene3D" id="3.40.630.30">
    <property type="match status" value="1"/>
</dbReference>
<evidence type="ECO:0000313" key="3">
    <source>
        <dbReference type="Proteomes" id="UP001162001"/>
    </source>
</evidence>
<dbReference type="InterPro" id="IPR016181">
    <property type="entry name" value="Acyl_CoA_acyltransferase"/>
</dbReference>
<dbReference type="Proteomes" id="UP001162001">
    <property type="component" value="Segment"/>
</dbReference>
<dbReference type="EMBL" id="MT418680">
    <property type="protein sequence ID" value="QKF94104.1"/>
    <property type="molecule type" value="Genomic_DNA"/>
</dbReference>
<reference evidence="2 3" key="1">
    <citation type="submission" date="2020-04" db="EMBL/GenBank/DDBJ databases">
        <title>Advantages and limits of metagenomic assembly and binning of a giant virus.</title>
        <authorList>
            <person name="Schulz F."/>
            <person name="Andreani J."/>
            <person name="Francis R."/>
            <person name="Boudjemaa H."/>
            <person name="Bou Khalil J.Y."/>
            <person name="Lee J."/>
            <person name="La Scola B."/>
            <person name="Woyke T."/>
        </authorList>
    </citation>
    <scope>NUCLEOTIDE SEQUENCE [LARGE SCALE GENOMIC DNA]</scope>
    <source>
        <strain evidence="2 3">FV1/VV64</strain>
    </source>
</reference>
<evidence type="ECO:0000313" key="2">
    <source>
        <dbReference type="EMBL" id="QKF94104.1"/>
    </source>
</evidence>
<dbReference type="SUPFAM" id="SSF55729">
    <property type="entry name" value="Acyl-CoA N-acyltransferases (Nat)"/>
    <property type="match status" value="1"/>
</dbReference>
<dbReference type="Pfam" id="PF00583">
    <property type="entry name" value="Acetyltransf_1"/>
    <property type="match status" value="1"/>
</dbReference>
<keyword evidence="3" id="KW-1185">Reference proteome</keyword>
<dbReference type="InterPro" id="IPR000182">
    <property type="entry name" value="GNAT_dom"/>
</dbReference>
<organism evidence="2 3">
    <name type="scientific">Fadolivirus FV1/VV64</name>
    <dbReference type="NCBI Taxonomy" id="3070911"/>
    <lineage>
        <taxon>Viruses</taxon>
        <taxon>Varidnaviria</taxon>
        <taxon>Bamfordvirae</taxon>
        <taxon>Nucleocytoviricota</taxon>
        <taxon>Megaviricetes</taxon>
        <taxon>Imitervirales</taxon>
        <taxon>Mimiviridae</taxon>
        <taxon>Klosneuvirinae</taxon>
        <taxon>Fadolivirus</taxon>
        <taxon>Fadolivirus algeromassiliense</taxon>
    </lineage>
</organism>
<dbReference type="CDD" id="cd04301">
    <property type="entry name" value="NAT_SF"/>
    <property type="match status" value="1"/>
</dbReference>
<protein>
    <submittedName>
        <fullName evidence="2">Acyl-CoA N-acyltransferase</fullName>
    </submittedName>
</protein>
<feature type="domain" description="N-acetyltransferase" evidence="1">
    <location>
        <begin position="7"/>
        <end position="153"/>
    </location>
</feature>
<evidence type="ECO:0000259" key="1">
    <source>
        <dbReference type="PROSITE" id="PS51186"/>
    </source>
</evidence>
<dbReference type="GO" id="GO:0016747">
    <property type="term" value="F:acyltransferase activity, transferring groups other than amino-acyl groups"/>
    <property type="evidence" value="ECO:0007669"/>
    <property type="project" value="InterPro"/>
</dbReference>
<accession>A0A7D3QVA0</accession>
<gene>
    <name evidence="2" type="ORF">Fadolivirus_1_646</name>
</gene>
<sequence>MANFTIQELKKEETDLLNIIFELYQITFHPSLKIPQREIRKFIKNDIYTTNYILDKNNVICGYCFHMHIAPINAVEIDYIAIHPDYQGKGLARMLFDHVYNTYCLTKKNPKILTLECEDKLIGMYSKFGCQLIPVEYEVGCSRHLNIMAKSNKPIPRGYYNKIINAIKKENDYSDEPANLVTEHILKRLLCGIYIRSNRERKSADLNAYNSFTKEGIS</sequence>
<proteinExistence type="predicted"/>
<dbReference type="PROSITE" id="PS51186">
    <property type="entry name" value="GNAT"/>
    <property type="match status" value="1"/>
</dbReference>